<evidence type="ECO:0000256" key="7">
    <source>
        <dbReference type="SAM" id="MobiDB-lite"/>
    </source>
</evidence>
<comment type="cofactor">
    <cofactor evidence="1">
        <name>Mn(2+)</name>
        <dbReference type="ChEBI" id="CHEBI:29035"/>
    </cofactor>
</comment>
<evidence type="ECO:0000313" key="8">
    <source>
        <dbReference type="EMBL" id="MEO9248613.1"/>
    </source>
</evidence>
<keyword evidence="5" id="KW-0460">Magnesium</keyword>
<dbReference type="PANTHER" id="PTHR12318">
    <property type="entry name" value="TESTOSTERONE-REGULATED PROTEIN RP2"/>
    <property type="match status" value="1"/>
</dbReference>
<evidence type="ECO:0000256" key="3">
    <source>
        <dbReference type="ARBA" id="ARBA00022723"/>
    </source>
</evidence>
<sequence>MSPSPSPPRRSPAPDPDSVPAPRAGLAVGHGPVHRAERPLQPREFALPESEVAAARSWSVHGERRPRAARRASSVAVVRDGPDGVETLLRYRAGPTPLGTVAFPGGSLDAADEDDCTWFGPTPAHWSRVLGAGDHRVARRHLAGAVRELFEETGILLAGPDQHAVVTNPGGGEWMEARVALDRQDITLPELANRRGIGLRTDLLRAIGRWHSPHFSHRRFDTQYFAVAVPHGQDTSLLEGKGRWSAWTPVRQVLAGRDSTALGDAIGREDTVGRVLGQLTVPAVELLLERMAAAGTTVEFLMDLTIRGSVPEFTPDLQGRPEGPDGGRFSLSVDLPGGRWARP</sequence>
<dbReference type="SUPFAM" id="SSF55811">
    <property type="entry name" value="Nudix"/>
    <property type="match status" value="1"/>
</dbReference>
<keyword evidence="4 8" id="KW-0378">Hydrolase</keyword>
<accession>A0ABV0IKC1</accession>
<name>A0ABV0IKC1_9MICC</name>
<dbReference type="InterPro" id="IPR039121">
    <property type="entry name" value="NUDT19"/>
</dbReference>
<keyword evidence="9" id="KW-1185">Reference proteome</keyword>
<evidence type="ECO:0000256" key="6">
    <source>
        <dbReference type="ARBA" id="ARBA00023211"/>
    </source>
</evidence>
<evidence type="ECO:0000256" key="4">
    <source>
        <dbReference type="ARBA" id="ARBA00022801"/>
    </source>
</evidence>
<dbReference type="RefSeq" id="WP_347921244.1">
    <property type="nucleotide sequence ID" value="NZ_JBDXMX010000006.1"/>
</dbReference>
<comment type="cofactor">
    <cofactor evidence="2">
        <name>Mg(2+)</name>
        <dbReference type="ChEBI" id="CHEBI:18420"/>
    </cofactor>
</comment>
<feature type="compositionally biased region" description="Pro residues" evidence="7">
    <location>
        <begin position="1"/>
        <end position="19"/>
    </location>
</feature>
<dbReference type="EMBL" id="JBDXMX010000006">
    <property type="protein sequence ID" value="MEO9248613.1"/>
    <property type="molecule type" value="Genomic_DNA"/>
</dbReference>
<keyword evidence="3" id="KW-0479">Metal-binding</keyword>
<evidence type="ECO:0000313" key="9">
    <source>
        <dbReference type="Proteomes" id="UP001484097"/>
    </source>
</evidence>
<gene>
    <name evidence="8" type="ORF">ABDK96_13075</name>
</gene>
<dbReference type="GO" id="GO:0016787">
    <property type="term" value="F:hydrolase activity"/>
    <property type="evidence" value="ECO:0007669"/>
    <property type="project" value="UniProtKB-KW"/>
</dbReference>
<dbReference type="PANTHER" id="PTHR12318:SF0">
    <property type="entry name" value="ACYL-COENZYME A DIPHOSPHATASE NUDT19"/>
    <property type="match status" value="1"/>
</dbReference>
<reference evidence="8 9" key="1">
    <citation type="submission" date="2024-05" db="EMBL/GenBank/DDBJ databases">
        <authorList>
            <person name="Yi C."/>
        </authorList>
    </citation>
    <scope>NUCLEOTIDE SEQUENCE [LARGE SCALE GENOMIC DNA]</scope>
    <source>
        <strain evidence="8 9">XS13</strain>
    </source>
</reference>
<evidence type="ECO:0000256" key="2">
    <source>
        <dbReference type="ARBA" id="ARBA00001946"/>
    </source>
</evidence>
<evidence type="ECO:0000256" key="1">
    <source>
        <dbReference type="ARBA" id="ARBA00001936"/>
    </source>
</evidence>
<comment type="caution">
    <text evidence="8">The sequence shown here is derived from an EMBL/GenBank/DDBJ whole genome shotgun (WGS) entry which is preliminary data.</text>
</comment>
<proteinExistence type="predicted"/>
<evidence type="ECO:0000256" key="5">
    <source>
        <dbReference type="ARBA" id="ARBA00022842"/>
    </source>
</evidence>
<organism evidence="8 9">
    <name type="scientific">Citricoccus nitrophenolicus</name>
    <dbReference type="NCBI Taxonomy" id="863575"/>
    <lineage>
        <taxon>Bacteria</taxon>
        <taxon>Bacillati</taxon>
        <taxon>Actinomycetota</taxon>
        <taxon>Actinomycetes</taxon>
        <taxon>Micrococcales</taxon>
        <taxon>Micrococcaceae</taxon>
        <taxon>Citricoccus</taxon>
    </lineage>
</organism>
<feature type="region of interest" description="Disordered" evidence="7">
    <location>
        <begin position="1"/>
        <end position="41"/>
    </location>
</feature>
<feature type="region of interest" description="Disordered" evidence="7">
    <location>
        <begin position="312"/>
        <end position="343"/>
    </location>
</feature>
<dbReference type="Proteomes" id="UP001484097">
    <property type="component" value="Unassembled WGS sequence"/>
</dbReference>
<protein>
    <submittedName>
        <fullName evidence="8">NUDIX hydrolase</fullName>
    </submittedName>
</protein>
<dbReference type="InterPro" id="IPR015797">
    <property type="entry name" value="NUDIX_hydrolase-like_dom_sf"/>
</dbReference>
<keyword evidence="6" id="KW-0464">Manganese</keyword>
<dbReference type="Gene3D" id="3.90.79.10">
    <property type="entry name" value="Nucleoside Triphosphate Pyrophosphohydrolase"/>
    <property type="match status" value="1"/>
</dbReference>